<accession>A0A2K1K1Z3</accession>
<evidence type="ECO:0000313" key="5">
    <source>
        <dbReference type="Proteomes" id="UP000006727"/>
    </source>
</evidence>
<dbReference type="PANTHER" id="PTHR46775">
    <property type="entry name" value="FLOCCULATION PROTEIN (DUF1296)"/>
    <property type="match status" value="1"/>
</dbReference>
<feature type="compositionally biased region" description="Low complexity" evidence="1">
    <location>
        <begin position="175"/>
        <end position="191"/>
    </location>
</feature>
<dbReference type="RefSeq" id="XP_073392309.1">
    <property type="nucleotide sequence ID" value="XM_073536208.1"/>
</dbReference>
<dbReference type="EMBL" id="ABEU02000009">
    <property type="protein sequence ID" value="PNR47798.1"/>
    <property type="molecule type" value="Genomic_DNA"/>
</dbReference>
<dbReference type="PANTHER" id="PTHR46775:SF1">
    <property type="entry name" value="FLOCCULATION PROTEIN (DUF1296)"/>
    <property type="match status" value="1"/>
</dbReference>
<dbReference type="Proteomes" id="UP000006727">
    <property type="component" value="Chromosome 9"/>
</dbReference>
<dbReference type="OMA" id="GMYGQAD"/>
<proteinExistence type="predicted"/>
<dbReference type="EnsemblPlants" id="Pp3c9_4260V3.5">
    <property type="protein sequence ID" value="Pp3c9_4260V3.5"/>
    <property type="gene ID" value="Pp3c9_4260"/>
</dbReference>
<reference evidence="4" key="3">
    <citation type="submission" date="2020-12" db="UniProtKB">
        <authorList>
            <consortium name="EnsemblPlants"/>
        </authorList>
    </citation>
    <scope>IDENTIFICATION</scope>
</reference>
<protein>
    <recommendedName>
        <fullName evidence="2">GBF-interacting protein 1 N-terminal domain-containing protein</fullName>
    </recommendedName>
</protein>
<dbReference type="STRING" id="3218.A0A2K1K1Z3"/>
<name>A0A2K1K1Z3_PHYPA</name>
<feature type="compositionally biased region" description="Low complexity" evidence="1">
    <location>
        <begin position="359"/>
        <end position="372"/>
    </location>
</feature>
<feature type="region of interest" description="Disordered" evidence="1">
    <location>
        <begin position="54"/>
        <end position="205"/>
    </location>
</feature>
<feature type="compositionally biased region" description="Low complexity" evidence="1">
    <location>
        <begin position="422"/>
        <end position="436"/>
    </location>
</feature>
<feature type="domain" description="GBF-interacting protein 1 N-terminal" evidence="2">
    <location>
        <begin position="14"/>
        <end position="70"/>
    </location>
</feature>
<feature type="region of interest" description="Disordered" evidence="1">
    <location>
        <begin position="668"/>
        <end position="698"/>
    </location>
</feature>
<reference evidence="3 5" key="2">
    <citation type="journal article" date="2018" name="Plant J.">
        <title>The Physcomitrella patens chromosome-scale assembly reveals moss genome structure and evolution.</title>
        <authorList>
            <person name="Lang D."/>
            <person name="Ullrich K.K."/>
            <person name="Murat F."/>
            <person name="Fuchs J."/>
            <person name="Jenkins J."/>
            <person name="Haas F.B."/>
            <person name="Piednoel M."/>
            <person name="Gundlach H."/>
            <person name="Van Bel M."/>
            <person name="Meyberg R."/>
            <person name="Vives C."/>
            <person name="Morata J."/>
            <person name="Symeonidi A."/>
            <person name="Hiss M."/>
            <person name="Muchero W."/>
            <person name="Kamisugi Y."/>
            <person name="Saleh O."/>
            <person name="Blanc G."/>
            <person name="Decker E.L."/>
            <person name="van Gessel N."/>
            <person name="Grimwood J."/>
            <person name="Hayes R.D."/>
            <person name="Graham S.W."/>
            <person name="Gunter L.E."/>
            <person name="McDaniel S.F."/>
            <person name="Hoernstein S.N.W."/>
            <person name="Larsson A."/>
            <person name="Li F.W."/>
            <person name="Perroud P.F."/>
            <person name="Phillips J."/>
            <person name="Ranjan P."/>
            <person name="Rokshar D.S."/>
            <person name="Rothfels C.J."/>
            <person name="Schneider L."/>
            <person name="Shu S."/>
            <person name="Stevenson D.W."/>
            <person name="Thummler F."/>
            <person name="Tillich M."/>
            <person name="Villarreal Aguilar J.C."/>
            <person name="Widiez T."/>
            <person name="Wong G.K."/>
            <person name="Wymore A."/>
            <person name="Zhang Y."/>
            <person name="Zimmer A.D."/>
            <person name="Quatrano R.S."/>
            <person name="Mayer K.F.X."/>
            <person name="Goodstein D."/>
            <person name="Casacuberta J.M."/>
            <person name="Vandepoele K."/>
            <person name="Reski R."/>
            <person name="Cuming A.C."/>
            <person name="Tuskan G.A."/>
            <person name="Maumus F."/>
            <person name="Salse J."/>
            <person name="Schmutz J."/>
            <person name="Rensing S.A."/>
        </authorList>
    </citation>
    <scope>NUCLEOTIDE SEQUENCE [LARGE SCALE GENOMIC DNA]</scope>
    <source>
        <strain evidence="4 5">cv. Gransden 2004</strain>
    </source>
</reference>
<dbReference type="InterPro" id="IPR009719">
    <property type="entry name" value="GIP1_N"/>
</dbReference>
<feature type="region of interest" description="Disordered" evidence="1">
    <location>
        <begin position="911"/>
        <end position="949"/>
    </location>
</feature>
<dbReference type="Gramene" id="Pp3c9_4260V3.2">
    <property type="protein sequence ID" value="Pp3c9_4260V3.2"/>
    <property type="gene ID" value="Pp3c9_4260"/>
</dbReference>
<reference evidence="3 5" key="1">
    <citation type="journal article" date="2008" name="Science">
        <title>The Physcomitrella genome reveals evolutionary insights into the conquest of land by plants.</title>
        <authorList>
            <person name="Rensing S."/>
            <person name="Lang D."/>
            <person name="Zimmer A."/>
            <person name="Terry A."/>
            <person name="Salamov A."/>
            <person name="Shapiro H."/>
            <person name="Nishiyama T."/>
            <person name="Perroud P.-F."/>
            <person name="Lindquist E."/>
            <person name="Kamisugi Y."/>
            <person name="Tanahashi T."/>
            <person name="Sakakibara K."/>
            <person name="Fujita T."/>
            <person name="Oishi K."/>
            <person name="Shin-I T."/>
            <person name="Kuroki Y."/>
            <person name="Toyoda A."/>
            <person name="Suzuki Y."/>
            <person name="Hashimoto A."/>
            <person name="Yamaguchi K."/>
            <person name="Sugano A."/>
            <person name="Kohara Y."/>
            <person name="Fujiyama A."/>
            <person name="Anterola A."/>
            <person name="Aoki S."/>
            <person name="Ashton N."/>
            <person name="Barbazuk W.B."/>
            <person name="Barker E."/>
            <person name="Bennetzen J."/>
            <person name="Bezanilla M."/>
            <person name="Blankenship R."/>
            <person name="Cho S.H."/>
            <person name="Dutcher S."/>
            <person name="Estelle M."/>
            <person name="Fawcett J.A."/>
            <person name="Gundlach H."/>
            <person name="Hanada K."/>
            <person name="Heyl A."/>
            <person name="Hicks K.A."/>
            <person name="Hugh J."/>
            <person name="Lohr M."/>
            <person name="Mayer K."/>
            <person name="Melkozernov A."/>
            <person name="Murata T."/>
            <person name="Nelson D."/>
            <person name="Pils B."/>
            <person name="Prigge M."/>
            <person name="Reiss B."/>
            <person name="Renner T."/>
            <person name="Rombauts S."/>
            <person name="Rushton P."/>
            <person name="Sanderfoot A."/>
            <person name="Schween G."/>
            <person name="Shiu S.-H."/>
            <person name="Stueber K."/>
            <person name="Theodoulou F.L."/>
            <person name="Tu H."/>
            <person name="Van de Peer Y."/>
            <person name="Verrier P.J."/>
            <person name="Waters E."/>
            <person name="Wood A."/>
            <person name="Yang L."/>
            <person name="Cove D."/>
            <person name="Cuming A."/>
            <person name="Hasebe M."/>
            <person name="Lucas S."/>
            <person name="Mishler D.B."/>
            <person name="Reski R."/>
            <person name="Grigoriev I."/>
            <person name="Quatrano R.S."/>
            <person name="Boore J.L."/>
        </authorList>
    </citation>
    <scope>NUCLEOTIDE SEQUENCE [LARGE SCALE GENOMIC DNA]</scope>
    <source>
        <strain evidence="4 5">cv. Gransden 2004</strain>
    </source>
</reference>
<dbReference type="GO" id="GO:0051082">
    <property type="term" value="F:unfolded protein binding"/>
    <property type="evidence" value="ECO:0000318"/>
    <property type="project" value="GO_Central"/>
</dbReference>
<dbReference type="GeneID" id="112286651"/>
<feature type="compositionally biased region" description="Polar residues" evidence="1">
    <location>
        <begin position="939"/>
        <end position="949"/>
    </location>
</feature>
<dbReference type="FunCoup" id="A0A2K1K1Z3">
    <property type="interactions" value="3364"/>
</dbReference>
<evidence type="ECO:0000313" key="3">
    <source>
        <dbReference type="EMBL" id="PNR47798.1"/>
    </source>
</evidence>
<evidence type="ECO:0000256" key="1">
    <source>
        <dbReference type="SAM" id="MobiDB-lite"/>
    </source>
</evidence>
<feature type="compositionally biased region" description="Low complexity" evidence="1">
    <location>
        <begin position="676"/>
        <end position="690"/>
    </location>
</feature>
<sequence>MSSGKGSGGGAVQVPASTKKVVQDLKEVVGNSEDEIYAMLKECNMDPNETVQRLLNQDSFHEVKRKRDKKERSGEAKDRDADMKVRPGSGGYTRVAGRGGGGRGGSLPRYGAQGSQEYGRGRGRPYARENDIHPGSGGSSAVSLSSPANAPAKPSGAAPTSRPSPTGAAVPVQVSSAGNISSAGAASGSNGQVRPSLTPQGAWASGHGTIADLLKARAVPPPPPVNLQASAASPAVPAVELVVTESYPAASATVASVSSPESSEFCSSTPDPVLQTSADSWAMGAKSAVGSVGNQRPIGDQPVSWTGADAEVSLDSIAASPSAQASAIPAAIESGNLEVEVEMELAAARPSSHPPAAAPAPSSRDASADNAAVSMEAGTSQGHGSMSALGGNQLNKRPLYVSSQQPMGTQKAVGGGGSEWMGKASGHSSLISSSDGGSQGLGTVDPTSIAQAYQSLNIQDDEPVIIPTHLRVPEADRSHLSFGSFGADFRTSSGLAEVQETKKHVETIAADEASIELPAPSSVETQVEMVQSYGLQEVATPLENMRASAEAPSVANQAPVVSVQEQHTKADPVVQQTPYFLGASNYPGFGLMPQMPGGQYGYEQAESAPQDIPRIPNVVPTYDPTTSYYTSAFPGVESDRLNSHYVPTSSSKYSGNIGLMATPSLLSPEGGNPMLASATPSASAAQSSQPGSDVQTAQVVPQQALPLHYSQPPSAHYGNYVSYQYMPANYPLMQPPYPHHVYNSSSTAYAQPLAGSIYTPAAAVSSFPASGVTAVKYPMPQHKPGATAGNVPHSAPYSVGYKDYITTPSGYASSPAVTAGTNSGYEDVNASPYKDSTLYIPSQQQGDGSTVWIQTTMLRDMGPSGSMQTSSYYNVAGQGQLSGYAHSQQPTHGHAHPNAAYSNLYHPSQIGPAPSHQILQQPQGMGSGGGNNQAGAYQRTQRAWNTSNY</sequence>
<dbReference type="InterPro" id="IPR009060">
    <property type="entry name" value="UBA-like_sf"/>
</dbReference>
<dbReference type="Gramene" id="Pp3c9_4260V3.7">
    <property type="protein sequence ID" value="Pp3c9_4260V3.7"/>
    <property type="gene ID" value="Pp3c9_4260"/>
</dbReference>
<evidence type="ECO:0000313" key="4">
    <source>
        <dbReference type="EnsemblPlants" id="Pp3c9_4260V3.1"/>
    </source>
</evidence>
<feature type="compositionally biased region" description="Basic and acidic residues" evidence="1">
    <location>
        <begin position="70"/>
        <end position="85"/>
    </location>
</feature>
<gene>
    <name evidence="4" type="primary">LOC112286651</name>
    <name evidence="3" type="ORF">PHYPA_012271</name>
</gene>
<dbReference type="EnsemblPlants" id="Pp3c9_4260V3.1">
    <property type="protein sequence ID" value="Pp3c9_4260V3.1"/>
    <property type="gene ID" value="Pp3c9_4260"/>
</dbReference>
<dbReference type="EnsemblPlants" id="Pp3c9_4260V3.2">
    <property type="protein sequence ID" value="Pp3c9_4260V3.2"/>
    <property type="gene ID" value="Pp3c9_4260"/>
</dbReference>
<feature type="region of interest" description="Disordered" evidence="1">
    <location>
        <begin position="405"/>
        <end position="445"/>
    </location>
</feature>
<dbReference type="Gramene" id="Pp3c9_4260V3.5">
    <property type="protein sequence ID" value="Pp3c9_4260V3.5"/>
    <property type="gene ID" value="Pp3c9_4260"/>
</dbReference>
<dbReference type="AlphaFoldDB" id="A0A2K1K1Z3"/>
<feature type="compositionally biased region" description="Polar residues" evidence="1">
    <location>
        <begin position="377"/>
        <end position="393"/>
    </location>
</feature>
<dbReference type="SUPFAM" id="SSF46934">
    <property type="entry name" value="UBA-like"/>
    <property type="match status" value="1"/>
</dbReference>
<feature type="compositionally biased region" description="Low complexity" evidence="1">
    <location>
        <begin position="139"/>
        <end position="152"/>
    </location>
</feature>
<dbReference type="InterPro" id="IPR044277">
    <property type="entry name" value="GIP1"/>
</dbReference>
<dbReference type="PaxDb" id="3218-PP1S199_24V6.1"/>
<feature type="region of interest" description="Disordered" evidence="1">
    <location>
        <begin position="346"/>
        <end position="393"/>
    </location>
</feature>
<keyword evidence="5" id="KW-1185">Reference proteome</keyword>
<dbReference type="Pfam" id="PF06972">
    <property type="entry name" value="GIP1_N"/>
    <property type="match status" value="1"/>
</dbReference>
<dbReference type="Gramene" id="Pp3c9_4260V3.1">
    <property type="protein sequence ID" value="Pp3c9_4260V3.1"/>
    <property type="gene ID" value="Pp3c9_4260"/>
</dbReference>
<dbReference type="EnsemblPlants" id="Pp3c9_4260V3.7">
    <property type="protein sequence ID" value="Pp3c9_4260V3.7"/>
    <property type="gene ID" value="Pp3c9_4260"/>
</dbReference>
<organism evidence="3">
    <name type="scientific">Physcomitrium patens</name>
    <name type="common">Spreading-leaved earth moss</name>
    <name type="synonym">Physcomitrella patens</name>
    <dbReference type="NCBI Taxonomy" id="3218"/>
    <lineage>
        <taxon>Eukaryota</taxon>
        <taxon>Viridiplantae</taxon>
        <taxon>Streptophyta</taxon>
        <taxon>Embryophyta</taxon>
        <taxon>Bryophyta</taxon>
        <taxon>Bryophytina</taxon>
        <taxon>Bryopsida</taxon>
        <taxon>Funariidae</taxon>
        <taxon>Funariales</taxon>
        <taxon>Funariaceae</taxon>
        <taxon>Physcomitrium</taxon>
    </lineage>
</organism>
<evidence type="ECO:0000259" key="2">
    <source>
        <dbReference type="Pfam" id="PF06972"/>
    </source>
</evidence>